<dbReference type="Pfam" id="PF08874">
    <property type="entry name" value="DUF1835"/>
    <property type="match status" value="1"/>
</dbReference>
<reference evidence="2 3" key="1">
    <citation type="submission" date="2017-08" db="EMBL/GenBank/DDBJ databases">
        <title>Complete genome sequence of Mucilaginibacter sp. strain BJC16-A31.</title>
        <authorList>
            <consortium name="Henan University of Science and Technology"/>
            <person name="You X."/>
        </authorList>
    </citation>
    <scope>NUCLEOTIDE SEQUENCE [LARGE SCALE GENOMIC DNA]</scope>
    <source>
        <strain evidence="2 3">BJC16-A31</strain>
    </source>
</reference>
<dbReference type="KEGG" id="muc:MuYL_4937"/>
<feature type="domain" description="DUF1835" evidence="1">
    <location>
        <begin position="15"/>
        <end position="108"/>
    </location>
</feature>
<gene>
    <name evidence="2" type="ORF">MuYL_4937</name>
</gene>
<dbReference type="AlphaFoldDB" id="A0A223P454"/>
<evidence type="ECO:0000259" key="1">
    <source>
        <dbReference type="Pfam" id="PF08874"/>
    </source>
</evidence>
<evidence type="ECO:0000313" key="3">
    <source>
        <dbReference type="Proteomes" id="UP000215002"/>
    </source>
</evidence>
<proteinExistence type="predicted"/>
<dbReference type="InterPro" id="IPR014973">
    <property type="entry name" value="DUF1835"/>
</dbReference>
<protein>
    <recommendedName>
        <fullName evidence="1">DUF1835 domain-containing protein</fullName>
    </recommendedName>
</protein>
<dbReference type="EMBL" id="CP022743">
    <property type="protein sequence ID" value="ASU36820.1"/>
    <property type="molecule type" value="Genomic_DNA"/>
</dbReference>
<dbReference type="OrthoDB" id="127805at2"/>
<accession>A0A223P454</accession>
<sequence>MNILHILNGDATLPAFEETGLDGDVVIWREVLSEGPLEENISAARFWKNREEWICSTFDENPENYQQKMLGQLSLLNDHYEVINLWFEFDLHCQANLLGVIACLEQKADLSRPSVYLICPGDFPGKENFRGMGELNGEELEYLYDNIREELSDEDFMLAKKAWKAYSSLDVELLTEFLTRTIFWGSLHFLKPALKAQLKRLQVNEHGLNAVEQKLLDIYNYGIRTKPEIYLEFWKTEKIYGMGDSEINIYLDKLKRLGLISIQ</sequence>
<keyword evidence="3" id="KW-1185">Reference proteome</keyword>
<evidence type="ECO:0000313" key="2">
    <source>
        <dbReference type="EMBL" id="ASU36820.1"/>
    </source>
</evidence>
<dbReference type="RefSeq" id="WP_094572786.1">
    <property type="nucleotide sequence ID" value="NZ_CP022743.1"/>
</dbReference>
<dbReference type="Proteomes" id="UP000215002">
    <property type="component" value="Chromosome"/>
</dbReference>
<name>A0A223P454_9SPHI</name>
<organism evidence="2 3">
    <name type="scientific">Mucilaginibacter xinganensis</name>
    <dbReference type="NCBI Taxonomy" id="1234841"/>
    <lineage>
        <taxon>Bacteria</taxon>
        <taxon>Pseudomonadati</taxon>
        <taxon>Bacteroidota</taxon>
        <taxon>Sphingobacteriia</taxon>
        <taxon>Sphingobacteriales</taxon>
        <taxon>Sphingobacteriaceae</taxon>
        <taxon>Mucilaginibacter</taxon>
    </lineage>
</organism>